<name>A0A1H0D289_9BACI</name>
<dbReference type="RefSeq" id="WP_090841646.1">
    <property type="nucleotide sequence ID" value="NZ_FNIL01000002.1"/>
</dbReference>
<evidence type="ECO:0000313" key="1">
    <source>
        <dbReference type="EMBL" id="SDN63931.1"/>
    </source>
</evidence>
<reference evidence="2" key="1">
    <citation type="submission" date="2016-10" db="EMBL/GenBank/DDBJ databases">
        <authorList>
            <person name="Varghese N."/>
            <person name="Submissions S."/>
        </authorList>
    </citation>
    <scope>NUCLEOTIDE SEQUENCE [LARGE SCALE GENOMIC DNA]</scope>
    <source>
        <strain evidence="2">CGMCC 1.10369</strain>
    </source>
</reference>
<dbReference type="Proteomes" id="UP000198778">
    <property type="component" value="Unassembled WGS sequence"/>
</dbReference>
<organism evidence="1 2">
    <name type="scientific">Alkalicoccus daliensis</name>
    <dbReference type="NCBI Taxonomy" id="745820"/>
    <lineage>
        <taxon>Bacteria</taxon>
        <taxon>Bacillati</taxon>
        <taxon>Bacillota</taxon>
        <taxon>Bacilli</taxon>
        <taxon>Bacillales</taxon>
        <taxon>Bacillaceae</taxon>
        <taxon>Alkalicoccus</taxon>
    </lineage>
</organism>
<protein>
    <submittedName>
        <fullName evidence="1">Uncharacterized protein</fullName>
    </submittedName>
</protein>
<keyword evidence="2" id="KW-1185">Reference proteome</keyword>
<gene>
    <name evidence="1" type="ORF">SAMN04488053_102308</name>
</gene>
<sequence length="82" mass="9688">MENNIRLEEFIELILIGHDIEFQFEQEKYSITNIDSESTCLTNITVKSMQFSPKSEACIRKLIVKEKRLEEVADQFIIDMIF</sequence>
<evidence type="ECO:0000313" key="2">
    <source>
        <dbReference type="Proteomes" id="UP000198778"/>
    </source>
</evidence>
<dbReference type="AlphaFoldDB" id="A0A1H0D289"/>
<accession>A0A1H0D289</accession>
<proteinExistence type="predicted"/>
<dbReference type="EMBL" id="FNIL01000002">
    <property type="protein sequence ID" value="SDN63931.1"/>
    <property type="molecule type" value="Genomic_DNA"/>
</dbReference>